<dbReference type="InterPro" id="IPR003786">
    <property type="entry name" value="FdhD"/>
</dbReference>
<dbReference type="InterPro" id="IPR016193">
    <property type="entry name" value="Cytidine_deaminase-like"/>
</dbReference>
<keyword evidence="2" id="KW-0501">Molybdenum cofactor biosynthesis</keyword>
<name>A0A7U6GFA3_CALEA</name>
<dbReference type="PANTHER" id="PTHR30592:SF1">
    <property type="entry name" value="SULFUR CARRIER PROTEIN FDHD"/>
    <property type="match status" value="1"/>
</dbReference>
<dbReference type="Proteomes" id="UP000004793">
    <property type="component" value="Chromosome"/>
</dbReference>
<evidence type="ECO:0000256" key="2">
    <source>
        <dbReference type="ARBA" id="ARBA00023150"/>
    </source>
</evidence>
<dbReference type="PANTHER" id="PTHR30592">
    <property type="entry name" value="FORMATE DEHYDROGENASE"/>
    <property type="match status" value="1"/>
</dbReference>
<organism evidence="3 4">
    <name type="scientific">Caldisericum exile (strain DSM 21853 / NBRC 104410 / AZM16c01)</name>
    <dbReference type="NCBI Taxonomy" id="511051"/>
    <lineage>
        <taxon>Bacteria</taxon>
        <taxon>Pseudomonadati</taxon>
        <taxon>Caldisericota/Cryosericota group</taxon>
        <taxon>Caldisericota</taxon>
        <taxon>Caldisericia</taxon>
        <taxon>Caldisericales</taxon>
        <taxon>Caldisericaceae</taxon>
        <taxon>Caldisericum</taxon>
    </lineage>
</organism>
<dbReference type="Pfam" id="PF02634">
    <property type="entry name" value="FdhD-NarQ"/>
    <property type="match status" value="1"/>
</dbReference>
<keyword evidence="4" id="KW-1185">Reference proteome</keyword>
<evidence type="ECO:0000313" key="3">
    <source>
        <dbReference type="EMBL" id="BAL81316.1"/>
    </source>
</evidence>
<dbReference type="KEGG" id="cex:CSE_11900"/>
<sequence>MKKLPILRFENGKVHKVDDLVVEERILNVYANNHFVQSIFYSNGNEFYLGIGVLFYNDVISSKSEIINYSKKENDFSTNLYFEIDSKRKETLNGSEYGKISPVKGDVFFKLMKEMLTHSDTFQVTGGTHIVAVATVERLLTYFEDISRLSAVLKIVGFLVENEIYKETILFTSGRINYNIVQIASKVNSKIIVSQSAVSSLAIKSADSLGITLVGFLRGNRFNIYTHPERILQ</sequence>
<dbReference type="Gene3D" id="3.40.140.10">
    <property type="entry name" value="Cytidine Deaminase, domain 2"/>
    <property type="match status" value="1"/>
</dbReference>
<dbReference type="AlphaFoldDB" id="A0A7U6GFA3"/>
<dbReference type="EMBL" id="AP012051">
    <property type="protein sequence ID" value="BAL81316.1"/>
    <property type="molecule type" value="Genomic_DNA"/>
</dbReference>
<dbReference type="GO" id="GO:0006777">
    <property type="term" value="P:Mo-molybdopterin cofactor biosynthetic process"/>
    <property type="evidence" value="ECO:0007669"/>
    <property type="project" value="UniProtKB-KW"/>
</dbReference>
<accession>A0A7U6GFA3</accession>
<dbReference type="GO" id="GO:0016783">
    <property type="term" value="F:sulfurtransferase activity"/>
    <property type="evidence" value="ECO:0007669"/>
    <property type="project" value="InterPro"/>
</dbReference>
<dbReference type="RefSeq" id="WP_014453712.1">
    <property type="nucleotide sequence ID" value="NC_017096.1"/>
</dbReference>
<protein>
    <submittedName>
        <fullName evidence="3">FdhD protein homolog</fullName>
    </submittedName>
</protein>
<proteinExistence type="predicted"/>
<evidence type="ECO:0000313" key="4">
    <source>
        <dbReference type="Proteomes" id="UP000004793"/>
    </source>
</evidence>
<keyword evidence="1" id="KW-0963">Cytoplasm</keyword>
<evidence type="ECO:0000256" key="1">
    <source>
        <dbReference type="ARBA" id="ARBA00022490"/>
    </source>
</evidence>
<reference evidence="3 4" key="1">
    <citation type="submission" date="2011-01" db="EMBL/GenBank/DDBJ databases">
        <title>Whole genome sequence of Caldisericum exile AZM16c01.</title>
        <authorList>
            <person name="Narita-Yamada S."/>
            <person name="Kawakoshi A."/>
            <person name="Nakamura S."/>
            <person name="Sasagawa M."/>
            <person name="Fukada J."/>
            <person name="Sekine M."/>
            <person name="Kato Y."/>
            <person name="Fukai R."/>
            <person name="Sasaki K."/>
            <person name="Hanamaki A."/>
            <person name="Narita H."/>
            <person name="Konno Y."/>
            <person name="Mori K."/>
            <person name="Yamazaki S."/>
            <person name="Suzuki K."/>
            <person name="Fujita N."/>
        </authorList>
    </citation>
    <scope>NUCLEOTIDE SEQUENCE [LARGE SCALE GENOMIC DNA]</scope>
    <source>
        <strain evidence="4">DSM 21853 / NBRC 104410 / AZM16c01</strain>
    </source>
</reference>
<gene>
    <name evidence="3" type="ordered locus">CSE_11900</name>
</gene>
<dbReference type="SUPFAM" id="SSF53927">
    <property type="entry name" value="Cytidine deaminase-like"/>
    <property type="match status" value="1"/>
</dbReference>